<dbReference type="AlphaFoldDB" id="X1KQ53"/>
<sequence length="390" mass="44793">MVVSYPSPGTFLSSIYGDTTGRRGFDPYLADWSDSIKDDRGRVRLHKARCAFLQGSFDFDDIKHSYRMWVNCAEYGKINVIKDGVVIETIISKLPKRGNDIYRWKMKKRLGFLESLGDSYFFDPKDRNLHGAKTQMLFITLTWDPKTCDLETAWSGLKTDKIKGLLNTDPYNPLFSKRCKPENVGDHYQSHVKGCPCVSCRWNRWITAMRKRYGRIKVFRNFEAFGEKPQDGKVHADGYPHVHAVLLFEDHDFTVSYRDPHKHFRILRAEKDKISNLWDSHVDIEACYSVQGAMGYIKKYLFKTYGDSTVENVHRVDSDKAELTVSLLWLFRKQSFAVSGGWSDLITYGVIQTDFGDFDGLTFEWVGVFTAVELNIDPNTWCAVDPGGGS</sequence>
<proteinExistence type="predicted"/>
<accession>X1KQ53</accession>
<reference evidence="1" key="1">
    <citation type="journal article" date="2014" name="Front. Microbiol.">
        <title>High frequency of phylogenetically diverse reductive dehalogenase-homologous genes in deep subseafloor sedimentary metagenomes.</title>
        <authorList>
            <person name="Kawai M."/>
            <person name="Futagami T."/>
            <person name="Toyoda A."/>
            <person name="Takaki Y."/>
            <person name="Nishi S."/>
            <person name="Hori S."/>
            <person name="Arai W."/>
            <person name="Tsubouchi T."/>
            <person name="Morono Y."/>
            <person name="Uchiyama I."/>
            <person name="Ito T."/>
            <person name="Fujiyama A."/>
            <person name="Inagaki F."/>
            <person name="Takami H."/>
        </authorList>
    </citation>
    <scope>NUCLEOTIDE SEQUENCE</scope>
    <source>
        <strain evidence="1">Expedition CK06-06</strain>
    </source>
</reference>
<gene>
    <name evidence="1" type="ORF">S06H3_00285</name>
</gene>
<evidence type="ECO:0000313" key="1">
    <source>
        <dbReference type="EMBL" id="GAH92294.1"/>
    </source>
</evidence>
<organism evidence="1">
    <name type="scientific">marine sediment metagenome</name>
    <dbReference type="NCBI Taxonomy" id="412755"/>
    <lineage>
        <taxon>unclassified sequences</taxon>
        <taxon>metagenomes</taxon>
        <taxon>ecological metagenomes</taxon>
    </lineage>
</organism>
<evidence type="ECO:0008006" key="2">
    <source>
        <dbReference type="Google" id="ProtNLM"/>
    </source>
</evidence>
<dbReference type="EMBL" id="BARV01000046">
    <property type="protein sequence ID" value="GAH92294.1"/>
    <property type="molecule type" value="Genomic_DNA"/>
</dbReference>
<name>X1KQ53_9ZZZZ</name>
<comment type="caution">
    <text evidence="1">The sequence shown here is derived from an EMBL/GenBank/DDBJ whole genome shotgun (WGS) entry which is preliminary data.</text>
</comment>
<protein>
    <recommendedName>
        <fullName evidence="2">Replication protein</fullName>
    </recommendedName>
</protein>